<comment type="similarity">
    <text evidence="2">Belongs to the short-chain dehydrogenases/reductases (SDR) family.</text>
</comment>
<keyword evidence="3" id="KW-0964">Secreted</keyword>
<evidence type="ECO:0000256" key="1">
    <source>
        <dbReference type="ARBA" id="ARBA00004191"/>
    </source>
</evidence>
<protein>
    <recommendedName>
        <fullName evidence="4">3-oxoacyl-[acyl-carrier-protein] reductase MabA</fullName>
    </recommendedName>
</protein>
<dbReference type="Gene3D" id="3.40.50.720">
    <property type="entry name" value="NAD(P)-binding Rossmann-like Domain"/>
    <property type="match status" value="1"/>
</dbReference>
<evidence type="ECO:0000256" key="2">
    <source>
        <dbReference type="ARBA" id="ARBA00006484"/>
    </source>
</evidence>
<evidence type="ECO:0000313" key="6">
    <source>
        <dbReference type="EMBL" id="MFF3572720.1"/>
    </source>
</evidence>
<comment type="subcellular location">
    <subcellularLocation>
        <location evidence="1">Secreted</location>
        <location evidence="1">Cell wall</location>
    </subcellularLocation>
</comment>
<reference evidence="6 7" key="1">
    <citation type="submission" date="2024-10" db="EMBL/GenBank/DDBJ databases">
        <title>The Natural Products Discovery Center: Release of the First 8490 Sequenced Strains for Exploring Actinobacteria Biosynthetic Diversity.</title>
        <authorList>
            <person name="Kalkreuter E."/>
            <person name="Kautsar S.A."/>
            <person name="Yang D."/>
            <person name="Bader C.D."/>
            <person name="Teijaro C.N."/>
            <person name="Fluegel L."/>
            <person name="Davis C.M."/>
            <person name="Simpson J.R."/>
            <person name="Lauterbach L."/>
            <person name="Steele A.D."/>
            <person name="Gui C."/>
            <person name="Meng S."/>
            <person name="Li G."/>
            <person name="Viehrig K."/>
            <person name="Ye F."/>
            <person name="Su P."/>
            <person name="Kiefer A.F."/>
            <person name="Nichols A."/>
            <person name="Cepeda A.J."/>
            <person name="Yan W."/>
            <person name="Fan B."/>
            <person name="Jiang Y."/>
            <person name="Adhikari A."/>
            <person name="Zheng C.-J."/>
            <person name="Schuster L."/>
            <person name="Cowan T.M."/>
            <person name="Smanski M.J."/>
            <person name="Chevrette M.G."/>
            <person name="De Carvalho L.P.S."/>
            <person name="Shen B."/>
        </authorList>
    </citation>
    <scope>NUCLEOTIDE SEQUENCE [LARGE SCALE GENOMIC DNA]</scope>
    <source>
        <strain evidence="6 7">NPDC002593</strain>
    </source>
</reference>
<dbReference type="PRINTS" id="PR00081">
    <property type="entry name" value="GDHRDH"/>
</dbReference>
<keyword evidence="3" id="KW-0134">Cell wall</keyword>
<dbReference type="InterPro" id="IPR036291">
    <property type="entry name" value="NAD(P)-bd_dom_sf"/>
</dbReference>
<dbReference type="PROSITE" id="PS00061">
    <property type="entry name" value="ADH_SHORT"/>
    <property type="match status" value="1"/>
</dbReference>
<dbReference type="InterPro" id="IPR050259">
    <property type="entry name" value="SDR"/>
</dbReference>
<evidence type="ECO:0000256" key="5">
    <source>
        <dbReference type="ARBA" id="ARBA00047400"/>
    </source>
</evidence>
<comment type="caution">
    <text evidence="6">The sequence shown here is derived from an EMBL/GenBank/DDBJ whole genome shotgun (WGS) entry which is preliminary data.</text>
</comment>
<evidence type="ECO:0000256" key="4">
    <source>
        <dbReference type="ARBA" id="ARBA00040781"/>
    </source>
</evidence>
<dbReference type="EMBL" id="JBIAQY010000014">
    <property type="protein sequence ID" value="MFF3572720.1"/>
    <property type="molecule type" value="Genomic_DNA"/>
</dbReference>
<dbReference type="Pfam" id="PF13561">
    <property type="entry name" value="adh_short_C2"/>
    <property type="match status" value="1"/>
</dbReference>
<evidence type="ECO:0000256" key="3">
    <source>
        <dbReference type="ARBA" id="ARBA00022512"/>
    </source>
</evidence>
<dbReference type="PRINTS" id="PR00080">
    <property type="entry name" value="SDRFAMILY"/>
</dbReference>
<proteinExistence type="inferred from homology"/>
<dbReference type="PANTHER" id="PTHR42879:SF6">
    <property type="entry name" value="NADPH-DEPENDENT REDUCTASE BACG"/>
    <property type="match status" value="1"/>
</dbReference>
<dbReference type="Proteomes" id="UP001601992">
    <property type="component" value="Unassembled WGS sequence"/>
</dbReference>
<accession>A0ABW6SBC3</accession>
<organism evidence="6 7">
    <name type="scientific">Nocardia jiangxiensis</name>
    <dbReference type="NCBI Taxonomy" id="282685"/>
    <lineage>
        <taxon>Bacteria</taxon>
        <taxon>Bacillati</taxon>
        <taxon>Actinomycetota</taxon>
        <taxon>Actinomycetes</taxon>
        <taxon>Mycobacteriales</taxon>
        <taxon>Nocardiaceae</taxon>
        <taxon>Nocardia</taxon>
    </lineage>
</organism>
<dbReference type="RefSeq" id="WP_040831370.1">
    <property type="nucleotide sequence ID" value="NZ_JBIAQY010000014.1"/>
</dbReference>
<dbReference type="InterPro" id="IPR020904">
    <property type="entry name" value="Sc_DH/Rdtase_CS"/>
</dbReference>
<dbReference type="InterPro" id="IPR002347">
    <property type="entry name" value="SDR_fam"/>
</dbReference>
<name>A0ABW6SBC3_9NOCA</name>
<keyword evidence="7" id="KW-1185">Reference proteome</keyword>
<sequence>MNLQRFADRVAVVTGGASPIGFGIAERLAAEGAHVVLGDFDSDRLAAAGEKLEATAPGRVDTVLGDLSRQSDAAALIDAAAGRRGRLDVLINCAGGGVIRATPEHTEQTLRATIDRNLWTTVYCSLAALPVMAEAGYGRIVNIGAESVRNGLYRHAIYNAAKGGVHALATGLAREYAGHGITVNVVAPAWITTAEAEARLAVASEAERADWDSFTTQMRSTIPMSRPGTVPEVAATVAFVASDEASYITGQTISVNGGSSML</sequence>
<dbReference type="PANTHER" id="PTHR42879">
    <property type="entry name" value="3-OXOACYL-(ACYL-CARRIER-PROTEIN) REDUCTASE"/>
    <property type="match status" value="1"/>
</dbReference>
<gene>
    <name evidence="6" type="ORF">ACFYXQ_33620</name>
</gene>
<dbReference type="SUPFAM" id="SSF51735">
    <property type="entry name" value="NAD(P)-binding Rossmann-fold domains"/>
    <property type="match status" value="1"/>
</dbReference>
<evidence type="ECO:0000313" key="7">
    <source>
        <dbReference type="Proteomes" id="UP001601992"/>
    </source>
</evidence>
<comment type="catalytic activity">
    <reaction evidence="5">
        <text>a (3R)-hydroxyacyl-[ACP] + NADP(+) = a 3-oxoacyl-[ACP] + NADPH + H(+)</text>
        <dbReference type="Rhea" id="RHEA:17397"/>
        <dbReference type="Rhea" id="RHEA-COMP:9916"/>
        <dbReference type="Rhea" id="RHEA-COMP:9945"/>
        <dbReference type="ChEBI" id="CHEBI:15378"/>
        <dbReference type="ChEBI" id="CHEBI:57783"/>
        <dbReference type="ChEBI" id="CHEBI:58349"/>
        <dbReference type="ChEBI" id="CHEBI:78776"/>
        <dbReference type="ChEBI" id="CHEBI:78827"/>
        <dbReference type="EC" id="1.1.1.100"/>
    </reaction>
    <physiologicalReaction direction="right-to-left" evidence="5">
        <dbReference type="Rhea" id="RHEA:17399"/>
    </physiologicalReaction>
</comment>